<comment type="subcellular location">
    <subcellularLocation>
        <location evidence="3">Cytoplasm</location>
    </subcellularLocation>
</comment>
<dbReference type="PANTHER" id="PTHR40055:SF2">
    <property type="entry name" value="DNA GYRASE INHIBITOR"/>
    <property type="match status" value="1"/>
</dbReference>
<dbReference type="Proteomes" id="UP000275331">
    <property type="component" value="Unassembled WGS sequence"/>
</dbReference>
<dbReference type="InterPro" id="IPR010499">
    <property type="entry name" value="AraC_E-bd"/>
</dbReference>
<dbReference type="NCBIfam" id="NF007451">
    <property type="entry name" value="PRK10016.1"/>
    <property type="match status" value="1"/>
</dbReference>
<dbReference type="Gene3D" id="3.20.80.10">
    <property type="entry name" value="Regulatory factor, effector binding domain"/>
    <property type="match status" value="1"/>
</dbReference>
<name>A0A427V9C8_9ENTR</name>
<accession>A0A427V9C8</accession>
<dbReference type="RefSeq" id="WP_125292374.1">
    <property type="nucleotide sequence ID" value="NZ_DAMAJB010000011.1"/>
</dbReference>
<dbReference type="GO" id="GO:0005737">
    <property type="term" value="C:cytoplasm"/>
    <property type="evidence" value="ECO:0007669"/>
    <property type="project" value="UniProtKB-SubCell"/>
</dbReference>
<reference evidence="5 6" key="1">
    <citation type="submission" date="2018-10" db="EMBL/GenBank/DDBJ databases">
        <title>Transmission dynamics of multidrug resistant bacteria on intensive care unit surfaces.</title>
        <authorList>
            <person name="D'Souza A.W."/>
            <person name="Potter R.F."/>
            <person name="Wallace M."/>
            <person name="Shupe A."/>
            <person name="Patel S."/>
            <person name="Sun S."/>
            <person name="Gul D."/>
            <person name="Kwon J.H."/>
            <person name="Andleeb S."/>
            <person name="Burnham C.-A.D."/>
            <person name="Dantas G."/>
        </authorList>
    </citation>
    <scope>NUCLEOTIDE SEQUENCE [LARGE SCALE GENOMIC DNA]</scope>
    <source>
        <strain evidence="5 6">AS_373</strain>
    </source>
</reference>
<comment type="caution">
    <text evidence="5">The sequence shown here is derived from an EMBL/GenBank/DDBJ whole genome shotgun (WGS) entry which is preliminary data.</text>
</comment>
<comment type="similarity">
    <text evidence="3">Belongs to the DNA gyrase inhibitor family.</text>
</comment>
<evidence type="ECO:0000259" key="4">
    <source>
        <dbReference type="SMART" id="SM00871"/>
    </source>
</evidence>
<dbReference type="InterPro" id="IPR029442">
    <property type="entry name" value="GyrI-like"/>
</dbReference>
<gene>
    <name evidence="3 5" type="primary">sbmC</name>
    <name evidence="5" type="ORF">EGT71_02165</name>
</gene>
<dbReference type="GO" id="GO:0008657">
    <property type="term" value="F:DNA topoisomerase type II (double strand cut, ATP-hydrolyzing) inhibitor activity"/>
    <property type="evidence" value="ECO:0007669"/>
    <property type="project" value="UniProtKB-UniRule"/>
</dbReference>
<comment type="subunit">
    <text evidence="3">Interacts with DNA gyrase.</text>
</comment>
<evidence type="ECO:0000256" key="2">
    <source>
        <dbReference type="ARBA" id="ARBA00023016"/>
    </source>
</evidence>
<organism evidence="5 6">
    <name type="scientific">Atlantibacter subterraneus</name>
    <dbReference type="NCBI Taxonomy" id="255519"/>
    <lineage>
        <taxon>Bacteria</taxon>
        <taxon>Pseudomonadati</taxon>
        <taxon>Pseudomonadota</taxon>
        <taxon>Gammaproteobacteria</taxon>
        <taxon>Enterobacterales</taxon>
        <taxon>Enterobacteriaceae</taxon>
        <taxon>Atlantibacter</taxon>
    </lineage>
</organism>
<evidence type="ECO:0000313" key="5">
    <source>
        <dbReference type="EMBL" id="RSE29336.1"/>
    </source>
</evidence>
<keyword evidence="1 3" id="KW-0963">Cytoplasm</keyword>
<protein>
    <recommendedName>
        <fullName evidence="3">DNA gyrase inhibitor</fullName>
    </recommendedName>
</protein>
<dbReference type="EMBL" id="RHXB01000001">
    <property type="protein sequence ID" value="RSE29336.1"/>
    <property type="molecule type" value="Genomic_DNA"/>
</dbReference>
<dbReference type="AlphaFoldDB" id="A0A427V9C8"/>
<dbReference type="SUPFAM" id="SSF55136">
    <property type="entry name" value="Probable bacterial effector-binding domain"/>
    <property type="match status" value="1"/>
</dbReference>
<evidence type="ECO:0000256" key="3">
    <source>
        <dbReference type="HAMAP-Rule" id="MF_01896"/>
    </source>
</evidence>
<feature type="domain" description="AraC effector-binding" evidence="4">
    <location>
        <begin position="1"/>
        <end position="153"/>
    </location>
</feature>
<keyword evidence="2 3" id="KW-0346">Stress response</keyword>
<proteinExistence type="inferred from homology"/>
<dbReference type="Pfam" id="PF06445">
    <property type="entry name" value="GyrI-like"/>
    <property type="match status" value="1"/>
</dbReference>
<evidence type="ECO:0000313" key="6">
    <source>
        <dbReference type="Proteomes" id="UP000275331"/>
    </source>
</evidence>
<comment type="function">
    <text evidence="3">Inhibits the supercoiling activity of DNA gyrase. Acts by inhibiting DNA gyrase at an early step, prior to (or at the step of) binding of DNA by the gyrase. It protects cells against toxins that target DNA gyrase, by inhibiting activity of these toxins and reducing the formation of lethal double-strand breaks in the cell.</text>
</comment>
<dbReference type="PANTHER" id="PTHR40055">
    <property type="entry name" value="TRANSCRIPTIONAL REGULATOR YGIV-RELATED"/>
    <property type="match status" value="1"/>
</dbReference>
<sequence>MDYQIQQAETRRIAGFHLVGPWDKTVPQGFEQLMMWVDGNQIQPLEWIAVYYDNPDVVPAEKLRCDTAVTVPENFAIPANSEGVMATEVAGGQYAVAQARVENHDFETPWRLFFNSLLEDVKYQIAPKPCFEIYLNDGSTDGYWDINMFVPVEPKHE</sequence>
<dbReference type="OrthoDB" id="282744at2"/>
<dbReference type="HAMAP" id="MF_01896">
    <property type="entry name" value="DNA_gyrase_inhibitor"/>
    <property type="match status" value="1"/>
</dbReference>
<dbReference type="InterPro" id="IPR024911">
    <property type="entry name" value="SmbC"/>
</dbReference>
<dbReference type="InterPro" id="IPR011256">
    <property type="entry name" value="Reg_factor_effector_dom_sf"/>
</dbReference>
<dbReference type="SMART" id="SM00871">
    <property type="entry name" value="AraC_E_bind"/>
    <property type="match status" value="1"/>
</dbReference>
<dbReference type="InterPro" id="IPR050908">
    <property type="entry name" value="SmbC-like"/>
</dbReference>
<evidence type="ECO:0000256" key="1">
    <source>
        <dbReference type="ARBA" id="ARBA00022490"/>
    </source>
</evidence>